<comment type="caution">
    <text evidence="2">The sequence shown here is derived from an EMBL/GenBank/DDBJ whole genome shotgun (WGS) entry which is preliminary data.</text>
</comment>
<protein>
    <submittedName>
        <fullName evidence="2">CHAT domain-containing protein</fullName>
    </submittedName>
</protein>
<dbReference type="Gene3D" id="3.40.190.10">
    <property type="entry name" value="Periplasmic binding protein-like II"/>
    <property type="match status" value="2"/>
</dbReference>
<evidence type="ECO:0000313" key="3">
    <source>
        <dbReference type="Proteomes" id="UP001597045"/>
    </source>
</evidence>
<organism evidence="2 3">
    <name type="scientific">Kibdelosporangium lantanae</name>
    <dbReference type="NCBI Taxonomy" id="1497396"/>
    <lineage>
        <taxon>Bacteria</taxon>
        <taxon>Bacillati</taxon>
        <taxon>Actinomycetota</taxon>
        <taxon>Actinomycetes</taxon>
        <taxon>Pseudonocardiales</taxon>
        <taxon>Pseudonocardiaceae</taxon>
        <taxon>Kibdelosporangium</taxon>
    </lineage>
</organism>
<feature type="non-terminal residue" evidence="2">
    <location>
        <position position="1"/>
    </location>
</feature>
<dbReference type="PANTHER" id="PTHR10098:SF108">
    <property type="entry name" value="TETRATRICOPEPTIDE REPEAT PROTEIN 28"/>
    <property type="match status" value="1"/>
</dbReference>
<evidence type="ECO:0000259" key="1">
    <source>
        <dbReference type="Pfam" id="PF12770"/>
    </source>
</evidence>
<accession>A0ABW3MET7</accession>
<feature type="domain" description="CHAT" evidence="1">
    <location>
        <begin position="64"/>
        <end position="271"/>
    </location>
</feature>
<dbReference type="Proteomes" id="UP001597045">
    <property type="component" value="Unassembled WGS sequence"/>
</dbReference>
<keyword evidence="3" id="KW-1185">Reference proteome</keyword>
<reference evidence="3" key="1">
    <citation type="journal article" date="2019" name="Int. J. Syst. Evol. Microbiol.">
        <title>The Global Catalogue of Microorganisms (GCM) 10K type strain sequencing project: providing services to taxonomists for standard genome sequencing and annotation.</title>
        <authorList>
            <consortium name="The Broad Institute Genomics Platform"/>
            <consortium name="The Broad Institute Genome Sequencing Center for Infectious Disease"/>
            <person name="Wu L."/>
            <person name="Ma J."/>
        </authorList>
    </citation>
    <scope>NUCLEOTIDE SEQUENCE [LARGE SCALE GENOMIC DNA]</scope>
    <source>
        <strain evidence="3">JCM 31486</strain>
    </source>
</reference>
<gene>
    <name evidence="2" type="ORF">ACFQ1S_25055</name>
</gene>
<dbReference type="Pfam" id="PF12770">
    <property type="entry name" value="CHAT"/>
    <property type="match status" value="1"/>
</dbReference>
<dbReference type="InterPro" id="IPR024983">
    <property type="entry name" value="CHAT_dom"/>
</dbReference>
<evidence type="ECO:0000313" key="2">
    <source>
        <dbReference type="EMBL" id="MFD1048568.1"/>
    </source>
</evidence>
<name>A0ABW3MET7_9PSEU</name>
<proteinExistence type="predicted"/>
<sequence>ALLGFATDQGPTVQEKAGKPVSYLKFADFGLNFYSNGLLTAQKNLTGKKDLVTRMVAATSEAWTAAQNDPQGSGILLADGRCTVADLMKLRLDCELVTFSACETGLAEQAPGDELIGLTRALIYAGARAVLVSLWRVDEISTSILMRAFYRARTQGVDKVTALSQAQHELRTMTAADAITYCQEAVRHVDEPFTIEQDIANLRFRARDFATAEAEYAALAERTPPDTPRYRTLTASVARARRARRVETTVDYGVRPYQRPYHWAPFVLFGDWR</sequence>
<dbReference type="EMBL" id="JBHTIS010001669">
    <property type="protein sequence ID" value="MFD1048568.1"/>
    <property type="molecule type" value="Genomic_DNA"/>
</dbReference>
<dbReference type="PANTHER" id="PTHR10098">
    <property type="entry name" value="RAPSYN-RELATED"/>
    <property type="match status" value="1"/>
</dbReference>